<evidence type="ECO:0000313" key="3">
    <source>
        <dbReference type="Proteomes" id="UP001168877"/>
    </source>
</evidence>
<keyword evidence="3" id="KW-1185">Reference proteome</keyword>
<evidence type="ECO:0000256" key="1">
    <source>
        <dbReference type="SAM" id="MobiDB-lite"/>
    </source>
</evidence>
<evidence type="ECO:0000313" key="2">
    <source>
        <dbReference type="EMBL" id="KAK0583989.1"/>
    </source>
</evidence>
<protein>
    <submittedName>
        <fullName evidence="2">Uncharacterized protein</fullName>
    </submittedName>
</protein>
<feature type="compositionally biased region" description="Low complexity" evidence="1">
    <location>
        <begin position="86"/>
        <end position="98"/>
    </location>
</feature>
<name>A0AA39VFT4_ACESA</name>
<feature type="compositionally biased region" description="Polar residues" evidence="1">
    <location>
        <begin position="128"/>
        <end position="144"/>
    </location>
</feature>
<accession>A0AA39VFT4</accession>
<feature type="compositionally biased region" description="Polar residues" evidence="1">
    <location>
        <begin position="99"/>
        <end position="116"/>
    </location>
</feature>
<gene>
    <name evidence="2" type="ORF">LWI29_006080</name>
</gene>
<feature type="compositionally biased region" description="Polar residues" evidence="1">
    <location>
        <begin position="180"/>
        <end position="190"/>
    </location>
</feature>
<feature type="region of interest" description="Disordered" evidence="1">
    <location>
        <begin position="86"/>
        <end position="190"/>
    </location>
</feature>
<sequence>MKKLADNLALAGQPVDTDDLVSQVLAGLDSLEYDPVLCQLNEKEHVSWMELQSTLLSYERRLKQINGGISSLNIGQVSANFAANKTNNSQQNKGQNQSLGFNFTPNQNHNRYSRGNNFRGKSGRSDHQQVTVEASPTAVTSETMHQIEENYSYHTPIRYAIEASDSSDSQDSRQPESDQNLPSEQTNSKQ</sequence>
<comment type="caution">
    <text evidence="2">The sequence shown here is derived from an EMBL/GenBank/DDBJ whole genome shotgun (WGS) entry which is preliminary data.</text>
</comment>
<organism evidence="2 3">
    <name type="scientific">Acer saccharum</name>
    <name type="common">Sugar maple</name>
    <dbReference type="NCBI Taxonomy" id="4024"/>
    <lineage>
        <taxon>Eukaryota</taxon>
        <taxon>Viridiplantae</taxon>
        <taxon>Streptophyta</taxon>
        <taxon>Embryophyta</taxon>
        <taxon>Tracheophyta</taxon>
        <taxon>Spermatophyta</taxon>
        <taxon>Magnoliopsida</taxon>
        <taxon>eudicotyledons</taxon>
        <taxon>Gunneridae</taxon>
        <taxon>Pentapetalae</taxon>
        <taxon>rosids</taxon>
        <taxon>malvids</taxon>
        <taxon>Sapindales</taxon>
        <taxon>Sapindaceae</taxon>
        <taxon>Hippocastanoideae</taxon>
        <taxon>Acereae</taxon>
        <taxon>Acer</taxon>
    </lineage>
</organism>
<dbReference type="AlphaFoldDB" id="A0AA39VFT4"/>
<dbReference type="PANTHER" id="PTHR47481:SF34">
    <property type="entry name" value="CCHC-TYPE DOMAIN-CONTAINING PROTEIN"/>
    <property type="match status" value="1"/>
</dbReference>
<dbReference type="EMBL" id="JAUESC010000383">
    <property type="protein sequence ID" value="KAK0583989.1"/>
    <property type="molecule type" value="Genomic_DNA"/>
</dbReference>
<proteinExistence type="predicted"/>
<dbReference type="Proteomes" id="UP001168877">
    <property type="component" value="Unassembled WGS sequence"/>
</dbReference>
<reference evidence="2" key="1">
    <citation type="journal article" date="2022" name="Plant J.">
        <title>Strategies of tolerance reflected in two North American maple genomes.</title>
        <authorList>
            <person name="McEvoy S.L."/>
            <person name="Sezen U.U."/>
            <person name="Trouern-Trend A."/>
            <person name="McMahon S.M."/>
            <person name="Schaberg P.G."/>
            <person name="Yang J."/>
            <person name="Wegrzyn J.L."/>
            <person name="Swenson N.G."/>
        </authorList>
    </citation>
    <scope>NUCLEOTIDE SEQUENCE</scope>
    <source>
        <strain evidence="2">NS2018</strain>
    </source>
</reference>
<dbReference type="PANTHER" id="PTHR47481">
    <property type="match status" value="1"/>
</dbReference>
<reference evidence="2" key="2">
    <citation type="submission" date="2023-06" db="EMBL/GenBank/DDBJ databases">
        <authorList>
            <person name="Swenson N.G."/>
            <person name="Wegrzyn J.L."/>
            <person name="Mcevoy S.L."/>
        </authorList>
    </citation>
    <scope>NUCLEOTIDE SEQUENCE</scope>
    <source>
        <strain evidence="2">NS2018</strain>
        <tissue evidence="2">Leaf</tissue>
    </source>
</reference>